<protein>
    <submittedName>
        <fullName evidence="1">Uncharacterized protein</fullName>
    </submittedName>
</protein>
<accession>A0A4C1UP43</accession>
<keyword evidence="2" id="KW-1185">Reference proteome</keyword>
<evidence type="ECO:0000313" key="2">
    <source>
        <dbReference type="Proteomes" id="UP000299102"/>
    </source>
</evidence>
<reference evidence="1 2" key="1">
    <citation type="journal article" date="2019" name="Commun. Biol.">
        <title>The bagworm genome reveals a unique fibroin gene that provides high tensile strength.</title>
        <authorList>
            <person name="Kono N."/>
            <person name="Nakamura H."/>
            <person name="Ohtoshi R."/>
            <person name="Tomita M."/>
            <person name="Numata K."/>
            <person name="Arakawa K."/>
        </authorList>
    </citation>
    <scope>NUCLEOTIDE SEQUENCE [LARGE SCALE GENOMIC DNA]</scope>
</reference>
<name>A0A4C1UP43_EUMVA</name>
<comment type="caution">
    <text evidence="1">The sequence shown here is derived from an EMBL/GenBank/DDBJ whole genome shotgun (WGS) entry which is preliminary data.</text>
</comment>
<organism evidence="1 2">
    <name type="scientific">Eumeta variegata</name>
    <name type="common">Bagworm moth</name>
    <name type="synonym">Eumeta japonica</name>
    <dbReference type="NCBI Taxonomy" id="151549"/>
    <lineage>
        <taxon>Eukaryota</taxon>
        <taxon>Metazoa</taxon>
        <taxon>Ecdysozoa</taxon>
        <taxon>Arthropoda</taxon>
        <taxon>Hexapoda</taxon>
        <taxon>Insecta</taxon>
        <taxon>Pterygota</taxon>
        <taxon>Neoptera</taxon>
        <taxon>Endopterygota</taxon>
        <taxon>Lepidoptera</taxon>
        <taxon>Glossata</taxon>
        <taxon>Ditrysia</taxon>
        <taxon>Tineoidea</taxon>
        <taxon>Psychidae</taxon>
        <taxon>Oiketicinae</taxon>
        <taxon>Eumeta</taxon>
    </lineage>
</organism>
<evidence type="ECO:0000313" key="1">
    <source>
        <dbReference type="EMBL" id="GBP27716.1"/>
    </source>
</evidence>
<dbReference type="EMBL" id="BGZK01000198">
    <property type="protein sequence ID" value="GBP27716.1"/>
    <property type="molecule type" value="Genomic_DNA"/>
</dbReference>
<sequence>MFVIKFKTINDVIENTEFQCDPKRIELRPESEIAIVSSSMTLLSVILNGASDVFDGYRSHCRRFVSQKLVLTLCSFCLVSAACRDRRP</sequence>
<gene>
    <name evidence="1" type="ORF">EVAR_82764_1</name>
</gene>
<proteinExistence type="predicted"/>
<dbReference type="Proteomes" id="UP000299102">
    <property type="component" value="Unassembled WGS sequence"/>
</dbReference>
<dbReference type="AlphaFoldDB" id="A0A4C1UP43"/>